<evidence type="ECO:0000259" key="2">
    <source>
        <dbReference type="Pfam" id="PF01557"/>
    </source>
</evidence>
<dbReference type="PANTHER" id="PTHR30143">
    <property type="entry name" value="ACID HYDRATASE"/>
    <property type="match status" value="1"/>
</dbReference>
<proteinExistence type="predicted"/>
<keyword evidence="1" id="KW-0456">Lyase</keyword>
<dbReference type="Gene3D" id="3.90.850.10">
    <property type="entry name" value="Fumarylacetoacetase-like, C-terminal domain"/>
    <property type="match status" value="1"/>
</dbReference>
<dbReference type="SUPFAM" id="SSF56529">
    <property type="entry name" value="FAH"/>
    <property type="match status" value="1"/>
</dbReference>
<evidence type="ECO:0000256" key="1">
    <source>
        <dbReference type="ARBA" id="ARBA00023239"/>
    </source>
</evidence>
<organism evidence="3 4">
    <name type="scientific">Devosia salina</name>
    <dbReference type="NCBI Taxonomy" id="2860336"/>
    <lineage>
        <taxon>Bacteria</taxon>
        <taxon>Pseudomonadati</taxon>
        <taxon>Pseudomonadota</taxon>
        <taxon>Alphaproteobacteria</taxon>
        <taxon>Hyphomicrobiales</taxon>
        <taxon>Devosiaceae</taxon>
        <taxon>Devosia</taxon>
    </lineage>
</organism>
<sequence length="273" mass="28386">MAEEASAICEAGLTMIEDGLISEMALALRQAGKEPAVLSPIADVATAYAIQNANTAEGLAAGRRIVGVKVGLTTAAAQTAFYAREPTVGVLFGDMECPDASLVLSHRLRQPQAEGEIAFVLARDLIEPEPSLAEVIAAVDFLLPAIEIVDHRQDSWTMPLTNVIADNACAGLYVLGGSPRRLGDVDLWLCGMVLEINGEPASTGAGLASLGNPLNALRWVAGHLARTGRPLRAGNVILSGALGPMSPIRSGDVVSLRIAGLGSCSFILGEDRP</sequence>
<reference evidence="3 4" key="1">
    <citation type="submission" date="2021-08" db="EMBL/GenBank/DDBJ databases">
        <title>Devosia salina sp. nov., isolated from the South China Sea sediment.</title>
        <authorList>
            <person name="Zhou Z."/>
        </authorList>
    </citation>
    <scope>NUCLEOTIDE SEQUENCE [LARGE SCALE GENOMIC DNA]</scope>
    <source>
        <strain evidence="3 4">SCS-3</strain>
    </source>
</reference>
<dbReference type="InterPro" id="IPR011234">
    <property type="entry name" value="Fumarylacetoacetase-like_C"/>
</dbReference>
<dbReference type="InterPro" id="IPR050772">
    <property type="entry name" value="Hydratase-Decarb/MhpD_sf"/>
</dbReference>
<protein>
    <submittedName>
        <fullName evidence="3">Fumarylacetoacetate hydrolase family protein</fullName>
    </submittedName>
</protein>
<dbReference type="PANTHER" id="PTHR30143:SF0">
    <property type="entry name" value="2-KETO-4-PENTENOATE HYDRATASE"/>
    <property type="match status" value="1"/>
</dbReference>
<dbReference type="EMBL" id="CP080590">
    <property type="protein sequence ID" value="QYO75633.1"/>
    <property type="molecule type" value="Genomic_DNA"/>
</dbReference>
<dbReference type="Pfam" id="PF01557">
    <property type="entry name" value="FAA_hydrolase"/>
    <property type="match status" value="1"/>
</dbReference>
<accession>A0ABX8WB19</accession>
<dbReference type="InterPro" id="IPR036663">
    <property type="entry name" value="Fumarylacetoacetase_C_sf"/>
</dbReference>
<evidence type="ECO:0000313" key="4">
    <source>
        <dbReference type="Proteomes" id="UP000825799"/>
    </source>
</evidence>
<gene>
    <name evidence="3" type="ORF">K1X15_13435</name>
</gene>
<dbReference type="GO" id="GO:0016787">
    <property type="term" value="F:hydrolase activity"/>
    <property type="evidence" value="ECO:0007669"/>
    <property type="project" value="UniProtKB-KW"/>
</dbReference>
<keyword evidence="4" id="KW-1185">Reference proteome</keyword>
<keyword evidence="3" id="KW-0378">Hydrolase</keyword>
<dbReference type="Proteomes" id="UP000825799">
    <property type="component" value="Chromosome"/>
</dbReference>
<dbReference type="RefSeq" id="WP_220304131.1">
    <property type="nucleotide sequence ID" value="NZ_CP080590.1"/>
</dbReference>
<feature type="domain" description="Fumarylacetoacetase-like C-terminal" evidence="2">
    <location>
        <begin position="98"/>
        <end position="264"/>
    </location>
</feature>
<evidence type="ECO:0000313" key="3">
    <source>
        <dbReference type="EMBL" id="QYO75633.1"/>
    </source>
</evidence>
<name>A0ABX8WB19_9HYPH</name>